<gene>
    <name evidence="1" type="ORF">R1flu_029004</name>
</gene>
<evidence type="ECO:0000313" key="2">
    <source>
        <dbReference type="Proteomes" id="UP001605036"/>
    </source>
</evidence>
<dbReference type="EMBL" id="JBHFFA010000008">
    <property type="protein sequence ID" value="KAL2610431.1"/>
    <property type="molecule type" value="Genomic_DNA"/>
</dbReference>
<sequence>MSVHLFVASPANRELDAESFLDVTIGFSTFQSFLKFLGERCEQRAGCRELHGCHDQILHFRSSLKFLGERCEPRAGCRELHGCHDRILHFRSFLVKIEVCSTSIASSSSSSILRLLSFNFRLVSVQISASITGNCNWTISDHCNKFFS</sequence>
<name>A0ABD1XNC2_9MARC</name>
<comment type="caution">
    <text evidence="1">The sequence shown here is derived from an EMBL/GenBank/DDBJ whole genome shotgun (WGS) entry which is preliminary data.</text>
</comment>
<protein>
    <submittedName>
        <fullName evidence="1">Uncharacterized protein</fullName>
    </submittedName>
</protein>
<accession>A0ABD1XNC2</accession>
<keyword evidence="2" id="KW-1185">Reference proteome</keyword>
<dbReference type="AlphaFoldDB" id="A0ABD1XNC2"/>
<reference evidence="1 2" key="1">
    <citation type="submission" date="2024-09" db="EMBL/GenBank/DDBJ databases">
        <title>Chromosome-scale assembly of Riccia fluitans.</title>
        <authorList>
            <person name="Paukszto L."/>
            <person name="Sawicki J."/>
            <person name="Karawczyk K."/>
            <person name="Piernik-Szablinska J."/>
            <person name="Szczecinska M."/>
            <person name="Mazdziarz M."/>
        </authorList>
    </citation>
    <scope>NUCLEOTIDE SEQUENCE [LARGE SCALE GENOMIC DNA]</scope>
    <source>
        <strain evidence="1">Rf_01</strain>
        <tissue evidence="1">Aerial parts of the thallus</tissue>
    </source>
</reference>
<dbReference type="Proteomes" id="UP001605036">
    <property type="component" value="Unassembled WGS sequence"/>
</dbReference>
<organism evidence="1 2">
    <name type="scientific">Riccia fluitans</name>
    <dbReference type="NCBI Taxonomy" id="41844"/>
    <lineage>
        <taxon>Eukaryota</taxon>
        <taxon>Viridiplantae</taxon>
        <taxon>Streptophyta</taxon>
        <taxon>Embryophyta</taxon>
        <taxon>Marchantiophyta</taxon>
        <taxon>Marchantiopsida</taxon>
        <taxon>Marchantiidae</taxon>
        <taxon>Marchantiales</taxon>
        <taxon>Ricciaceae</taxon>
        <taxon>Riccia</taxon>
    </lineage>
</organism>
<evidence type="ECO:0000313" key="1">
    <source>
        <dbReference type="EMBL" id="KAL2610431.1"/>
    </source>
</evidence>
<proteinExistence type="predicted"/>